<dbReference type="PANTHER" id="PTHR30483">
    <property type="entry name" value="LEUCINE-SPECIFIC-BINDING PROTEIN"/>
    <property type="match status" value="1"/>
</dbReference>
<evidence type="ECO:0000313" key="2">
    <source>
        <dbReference type="Proteomes" id="UP000677152"/>
    </source>
</evidence>
<dbReference type="AlphaFoldDB" id="A0AA45L997"/>
<dbReference type="InterPro" id="IPR028082">
    <property type="entry name" value="Peripla_BP_I"/>
</dbReference>
<dbReference type="PANTHER" id="PTHR30483:SF6">
    <property type="entry name" value="PERIPLASMIC BINDING PROTEIN OF ABC TRANSPORTER FOR NATURAL AMINO ACIDS"/>
    <property type="match status" value="1"/>
</dbReference>
<sequence>MAIPDSRLWWHKPELVGAAVVGALLLAVGVVVGVRAMPVDCGGRDELVLVDGQCVGVADADSDFDFGRPEYADVVRTIREQNAAVADGPNVVGVVVLLAMTPRDESFELAEQVRHDALGAARAQLVHNWSGSTPKLKLLLANAGDRFEHWAEVVGRIDARQAAPDRVVAVTGLGQSLETVYRAARALSEKKIPMVSSTLTSDDFNDVKGLLRPAPSNRAQGRAAAEWAFDRIGKSAPTAVLLVDKNEGDKYPESLADGFRRGIEELGGKVGEPVLRYNSSADIGTTIAVLESSLGAICSQEVDVVYFAGRGRDLALLVERLATRSCPRKEPLVLTGDDSLTESQLGEARFQSALRNSKVQIFATSLAVTGPGELREIAADLNNQYLVEQFIGGVGGVPELDRAALGDDGTVLSHDAVWTVMQAASRAQKQKAVSASVVGGMFDALRNDGGFPGVSGPLSYGEDGSATGKVVPLLEIVPDGEPRLVFPKLPAS</sequence>
<evidence type="ECO:0008006" key="3">
    <source>
        <dbReference type="Google" id="ProtNLM"/>
    </source>
</evidence>
<dbReference type="SUPFAM" id="SSF53822">
    <property type="entry name" value="Periplasmic binding protein-like I"/>
    <property type="match status" value="1"/>
</dbReference>
<name>A0AA45L997_9PSEU</name>
<dbReference type="EMBL" id="CP073249">
    <property type="protein sequence ID" value="QUF05592.1"/>
    <property type="molecule type" value="Genomic_DNA"/>
</dbReference>
<reference evidence="1" key="1">
    <citation type="submission" date="2021-04" db="EMBL/GenBank/DDBJ databases">
        <title>Genomic sequence of Actinosynnema pretiosum subsp. pretiosum ATCC 31280 (C-14919).</title>
        <authorList>
            <person name="Bai L."/>
            <person name="Wang X."/>
            <person name="Xiao Y."/>
        </authorList>
    </citation>
    <scope>NUCLEOTIDE SEQUENCE</scope>
    <source>
        <strain evidence="1">ATCC 31280</strain>
    </source>
</reference>
<dbReference type="Gene3D" id="3.40.50.2300">
    <property type="match status" value="2"/>
</dbReference>
<organism evidence="1 2">
    <name type="scientific">Actinosynnema pretiosum subsp. pretiosum</name>
    <dbReference type="NCBI Taxonomy" id="103721"/>
    <lineage>
        <taxon>Bacteria</taxon>
        <taxon>Bacillati</taxon>
        <taxon>Actinomycetota</taxon>
        <taxon>Actinomycetes</taxon>
        <taxon>Pseudonocardiales</taxon>
        <taxon>Pseudonocardiaceae</taxon>
        <taxon>Actinosynnema</taxon>
    </lineage>
</organism>
<proteinExistence type="predicted"/>
<dbReference type="InterPro" id="IPR051010">
    <property type="entry name" value="BCAA_transport"/>
</dbReference>
<protein>
    <recommendedName>
        <fullName evidence="3">Receptor ligand binding region domain-containing protein</fullName>
    </recommendedName>
</protein>
<evidence type="ECO:0000313" key="1">
    <source>
        <dbReference type="EMBL" id="QUF05592.1"/>
    </source>
</evidence>
<accession>A0AA45L997</accession>
<dbReference type="Proteomes" id="UP000677152">
    <property type="component" value="Chromosome"/>
</dbReference>
<gene>
    <name evidence="1" type="ORF">KCV87_05705</name>
</gene>